<evidence type="ECO:0000256" key="2">
    <source>
        <dbReference type="ARBA" id="ARBA00023043"/>
    </source>
</evidence>
<gene>
    <name evidence="3" type="primary">Ankrd17_0</name>
    <name evidence="3" type="ORF">G6Z76_0004781</name>
</gene>
<dbReference type="Gene3D" id="1.25.40.20">
    <property type="entry name" value="Ankyrin repeat-containing domain"/>
    <property type="match status" value="1"/>
</dbReference>
<organism evidence="3 4">
    <name type="scientific">Acromyrmex charruanus</name>
    <dbReference type="NCBI Taxonomy" id="2715315"/>
    <lineage>
        <taxon>Eukaryota</taxon>
        <taxon>Metazoa</taxon>
        <taxon>Ecdysozoa</taxon>
        <taxon>Arthropoda</taxon>
        <taxon>Hexapoda</taxon>
        <taxon>Insecta</taxon>
        <taxon>Pterygota</taxon>
        <taxon>Neoptera</taxon>
        <taxon>Endopterygota</taxon>
        <taxon>Hymenoptera</taxon>
        <taxon>Apocrita</taxon>
        <taxon>Aculeata</taxon>
        <taxon>Formicoidea</taxon>
        <taxon>Formicidae</taxon>
        <taxon>Myrmicinae</taxon>
        <taxon>Acromyrmex</taxon>
    </lineage>
</organism>
<accession>A0A836K3M7</accession>
<reference evidence="3" key="1">
    <citation type="submission" date="2020-03" db="EMBL/GenBank/DDBJ databases">
        <title>Relaxed selection underlies rapid genomic changes in the transitions from sociality to social parasitism in ants.</title>
        <authorList>
            <person name="Bi X."/>
        </authorList>
    </citation>
    <scope>NUCLEOTIDE SEQUENCE</scope>
    <source>
        <strain evidence="3">BGI-DK2014a</strain>
        <tissue evidence="3">Whole body</tissue>
    </source>
</reference>
<comment type="caution">
    <text evidence="3">The sequence shown here is derived from an EMBL/GenBank/DDBJ whole genome shotgun (WGS) entry which is preliminary data.</text>
</comment>
<dbReference type="InterPro" id="IPR002110">
    <property type="entry name" value="Ankyrin_rpt"/>
</dbReference>
<proteinExistence type="predicted"/>
<evidence type="ECO:0000313" key="4">
    <source>
        <dbReference type="Proteomes" id="UP000669903"/>
    </source>
</evidence>
<keyword evidence="4" id="KW-1185">Reference proteome</keyword>
<dbReference type="InterPro" id="IPR036388">
    <property type="entry name" value="WH-like_DNA-bd_sf"/>
</dbReference>
<dbReference type="Gene3D" id="1.10.10.10">
    <property type="entry name" value="Winged helix-like DNA-binding domain superfamily/Winged helix DNA-binding domain"/>
    <property type="match status" value="1"/>
</dbReference>
<dbReference type="Proteomes" id="UP000669903">
    <property type="component" value="Unassembled WGS sequence"/>
</dbReference>
<dbReference type="InterPro" id="IPR051631">
    <property type="entry name" value="Ankyrin-KH/SAM_domain"/>
</dbReference>
<name>A0A836K3M7_9HYME</name>
<feature type="non-terminal residue" evidence="3">
    <location>
        <position position="144"/>
    </location>
</feature>
<dbReference type="SMART" id="SM00248">
    <property type="entry name" value="ANK"/>
    <property type="match status" value="2"/>
</dbReference>
<dbReference type="PANTHER" id="PTHR23206:SF8">
    <property type="entry name" value="ANKYRIN REPEAT AND KH DOMAIN-CONTAINING 1"/>
    <property type="match status" value="1"/>
</dbReference>
<dbReference type="InterPro" id="IPR036770">
    <property type="entry name" value="Ankyrin_rpt-contain_sf"/>
</dbReference>
<dbReference type="SUPFAM" id="SSF48403">
    <property type="entry name" value="Ankyrin repeat"/>
    <property type="match status" value="1"/>
</dbReference>
<feature type="non-terminal residue" evidence="3">
    <location>
        <position position="1"/>
    </location>
</feature>
<dbReference type="EMBL" id="JAANIC010003518">
    <property type="protein sequence ID" value="KAG5339255.1"/>
    <property type="molecule type" value="Genomic_DNA"/>
</dbReference>
<evidence type="ECO:0000256" key="1">
    <source>
        <dbReference type="ARBA" id="ARBA00022737"/>
    </source>
</evidence>
<dbReference type="PANTHER" id="PTHR23206">
    <property type="entry name" value="MASK PROTEIN"/>
    <property type="match status" value="1"/>
</dbReference>
<keyword evidence="2" id="KW-0040">ANK repeat</keyword>
<dbReference type="Pfam" id="PF12796">
    <property type="entry name" value="Ank_2"/>
    <property type="match status" value="1"/>
</dbReference>
<sequence length="144" mass="16147">MEDKECQGQSKKFEDEEVVALLDQDPSQTQEELAESLNVDRSTQQACKYCVVADSSQRADVNDQSTLDDTTLIYGCADGYEEVVRVLLDSSVDVEDHNENGHIPLMEAASIRRARSAGHLHVAKVLLEHKNDINTRSNKFEKTH</sequence>
<protein>
    <submittedName>
        <fullName evidence="3">ANR17 protein</fullName>
    </submittedName>
</protein>
<dbReference type="AlphaFoldDB" id="A0A836K3M7"/>
<keyword evidence="1" id="KW-0677">Repeat</keyword>
<evidence type="ECO:0000313" key="3">
    <source>
        <dbReference type="EMBL" id="KAG5339255.1"/>
    </source>
</evidence>